<dbReference type="GO" id="GO:0015920">
    <property type="term" value="P:lipopolysaccharide transport"/>
    <property type="evidence" value="ECO:0007669"/>
    <property type="project" value="TreeGrafter"/>
</dbReference>
<feature type="transmembrane region" description="Helical" evidence="8">
    <location>
        <begin position="543"/>
        <end position="565"/>
    </location>
</feature>
<evidence type="ECO:0000256" key="4">
    <source>
        <dbReference type="ARBA" id="ARBA00022989"/>
    </source>
</evidence>
<feature type="transmembrane region" description="Helical" evidence="8">
    <location>
        <begin position="488"/>
        <end position="507"/>
    </location>
</feature>
<keyword evidence="4 8" id="KW-1133">Transmembrane helix</keyword>
<comment type="subcellular location">
    <subcellularLocation>
        <location evidence="1">Cell membrane</location>
        <topology evidence="1">Multi-pass membrane protein</topology>
    </subcellularLocation>
</comment>
<keyword evidence="6" id="KW-0175">Coiled coil</keyword>
<evidence type="ECO:0000313" key="10">
    <source>
        <dbReference type="Proteomes" id="UP000251889"/>
    </source>
</evidence>
<feature type="compositionally biased region" description="Basic residues" evidence="7">
    <location>
        <begin position="393"/>
        <end position="412"/>
    </location>
</feature>
<gene>
    <name evidence="9" type="ORF">DQQ10_25825</name>
</gene>
<evidence type="ECO:0000313" key="9">
    <source>
        <dbReference type="EMBL" id="RAV98025.1"/>
    </source>
</evidence>
<organism evidence="9 10">
    <name type="scientific">Pseudochryseolinea flava</name>
    <dbReference type="NCBI Taxonomy" id="2059302"/>
    <lineage>
        <taxon>Bacteria</taxon>
        <taxon>Pseudomonadati</taxon>
        <taxon>Bacteroidota</taxon>
        <taxon>Cytophagia</taxon>
        <taxon>Cytophagales</taxon>
        <taxon>Fulvivirgaceae</taxon>
        <taxon>Pseudochryseolinea</taxon>
    </lineage>
</organism>
<dbReference type="OrthoDB" id="1096108at2"/>
<reference evidence="9 10" key="1">
    <citation type="submission" date="2018-06" db="EMBL/GenBank/DDBJ databases">
        <title>Chryseolinea flavus sp. nov., a member of the phylum Bacteroidetes isolated from soil.</title>
        <authorList>
            <person name="Li Y."/>
            <person name="Wang J."/>
        </authorList>
    </citation>
    <scope>NUCLEOTIDE SEQUENCE [LARGE SCALE GENOMIC DNA]</scope>
    <source>
        <strain evidence="9 10">SDU1-6</strain>
    </source>
</reference>
<sequence>MKKIDKLILGAFLGPFLITFLVVVFILLNVNMLKYFDDIIGKGLDSVVLGQLFLYFAIFTIPTALPLAVLLSSLISFGNLGEHFELTAIKAAGISLIRALQPIFFFVLLLTGLAFYANNYWVPKAALEAYSLLYDIKHKKPALDLREGAFYNGLDDISIKVDKKYPDGVTLKNVIIYDHRKNDGNKEVTIADSGKMYSILNDNYMKLELFRGYNYTEGASNERALAGQKSRNSESLSRSQFAKTQVVFDLSSFQLKRTDKQWFQGNRQMRNMNELDYDIDSLRNQILAQRLTHYYSRSSMFSYYAPQDSIPLPADVKAYKKSHDSLETAKYTQRMNPPHLSTTPSAPVDSSAQKLALAKADSVRAIDAAKRAERKKNTVVGNMEKSDVSQRKLAQRRAEQKRKRIERQKKQSFQKPTNVTLATTKKPLSDSLIAYKLDSIFQASPDAMAYQSAANSARQLKSQIANANVQIDNFEKDRRVFEIQWHKIIASSFACIAMFLIGAPLGAIIKKGGLGVPFLVSILFFIIYYVVTMQGEKLAKQGTINVIFGVWMADLILFFVGLFFLKQARADARLFEADFYSVVADKVTRWIKRKKQSKTSLA</sequence>
<dbReference type="EMBL" id="QMFY01000023">
    <property type="protein sequence ID" value="RAV98025.1"/>
    <property type="molecule type" value="Genomic_DNA"/>
</dbReference>
<dbReference type="PANTHER" id="PTHR33529">
    <property type="entry name" value="SLR0882 PROTEIN-RELATED"/>
    <property type="match status" value="1"/>
</dbReference>
<accession>A0A364XV90</accession>
<dbReference type="InterPro" id="IPR005495">
    <property type="entry name" value="LptG/LptF_permease"/>
</dbReference>
<feature type="transmembrane region" description="Helical" evidence="8">
    <location>
        <begin position="7"/>
        <end position="32"/>
    </location>
</feature>
<feature type="transmembrane region" description="Helical" evidence="8">
    <location>
        <begin position="514"/>
        <end position="531"/>
    </location>
</feature>
<dbReference type="Proteomes" id="UP000251889">
    <property type="component" value="Unassembled WGS sequence"/>
</dbReference>
<evidence type="ECO:0008006" key="11">
    <source>
        <dbReference type="Google" id="ProtNLM"/>
    </source>
</evidence>
<dbReference type="GO" id="GO:0043190">
    <property type="term" value="C:ATP-binding cassette (ABC) transporter complex"/>
    <property type="evidence" value="ECO:0007669"/>
    <property type="project" value="TreeGrafter"/>
</dbReference>
<dbReference type="Pfam" id="PF03739">
    <property type="entry name" value="LptF_LptG"/>
    <property type="match status" value="2"/>
</dbReference>
<evidence type="ECO:0000256" key="1">
    <source>
        <dbReference type="ARBA" id="ARBA00004651"/>
    </source>
</evidence>
<proteinExistence type="predicted"/>
<evidence type="ECO:0000256" key="2">
    <source>
        <dbReference type="ARBA" id="ARBA00022475"/>
    </source>
</evidence>
<evidence type="ECO:0000256" key="8">
    <source>
        <dbReference type="SAM" id="Phobius"/>
    </source>
</evidence>
<evidence type="ECO:0000256" key="7">
    <source>
        <dbReference type="SAM" id="MobiDB-lite"/>
    </source>
</evidence>
<name>A0A364XV90_9BACT</name>
<comment type="caution">
    <text evidence="9">The sequence shown here is derived from an EMBL/GenBank/DDBJ whole genome shotgun (WGS) entry which is preliminary data.</text>
</comment>
<evidence type="ECO:0000256" key="6">
    <source>
        <dbReference type="SAM" id="Coils"/>
    </source>
</evidence>
<feature type="coiled-coil region" evidence="6">
    <location>
        <begin position="450"/>
        <end position="484"/>
    </location>
</feature>
<feature type="transmembrane region" description="Helical" evidence="8">
    <location>
        <begin position="52"/>
        <end position="75"/>
    </location>
</feature>
<evidence type="ECO:0000256" key="3">
    <source>
        <dbReference type="ARBA" id="ARBA00022692"/>
    </source>
</evidence>
<dbReference type="RefSeq" id="WP_112749841.1">
    <property type="nucleotide sequence ID" value="NZ_QMFY01000023.1"/>
</dbReference>
<keyword evidence="3 8" id="KW-0812">Transmembrane</keyword>
<keyword evidence="5 8" id="KW-0472">Membrane</keyword>
<feature type="region of interest" description="Disordered" evidence="7">
    <location>
        <begin position="374"/>
        <end position="420"/>
    </location>
</feature>
<keyword evidence="2" id="KW-1003">Cell membrane</keyword>
<protein>
    <recommendedName>
        <fullName evidence="11">YjgP/YjgQ family permease</fullName>
    </recommendedName>
</protein>
<dbReference type="PANTHER" id="PTHR33529:SF6">
    <property type="entry name" value="YJGP_YJGQ FAMILY PERMEASE"/>
    <property type="match status" value="1"/>
</dbReference>
<dbReference type="AlphaFoldDB" id="A0A364XV90"/>
<evidence type="ECO:0000256" key="5">
    <source>
        <dbReference type="ARBA" id="ARBA00023136"/>
    </source>
</evidence>
<keyword evidence="10" id="KW-1185">Reference proteome</keyword>
<feature type="transmembrane region" description="Helical" evidence="8">
    <location>
        <begin position="96"/>
        <end position="117"/>
    </location>
</feature>